<reference evidence="3" key="1">
    <citation type="journal article" date="2019" name="Int. J. Syst. Evol. Microbiol.">
        <title>The Global Catalogue of Microorganisms (GCM) 10K type strain sequencing project: providing services to taxonomists for standard genome sequencing and annotation.</title>
        <authorList>
            <consortium name="The Broad Institute Genomics Platform"/>
            <consortium name="The Broad Institute Genome Sequencing Center for Infectious Disease"/>
            <person name="Wu L."/>
            <person name="Ma J."/>
        </authorList>
    </citation>
    <scope>NUCLEOTIDE SEQUENCE [LARGE SCALE GENOMIC DNA]</scope>
    <source>
        <strain evidence="3">JCM 19015</strain>
    </source>
</reference>
<dbReference type="Proteomes" id="UP001500121">
    <property type="component" value="Unassembled WGS sequence"/>
</dbReference>
<dbReference type="EMBL" id="BAABLP010000002">
    <property type="protein sequence ID" value="GAA4741993.1"/>
    <property type="molecule type" value="Genomic_DNA"/>
</dbReference>
<accession>A0ABP8YWZ1</accession>
<sequence>MSPGTHPPFTWAVDAASMSMAEPFMPHPEQPDTAFDGHEDAPVPEEHGEPAEANETLTSAGEAAAERAAD</sequence>
<protein>
    <submittedName>
        <fullName evidence="2">Uncharacterized protein</fullName>
    </submittedName>
</protein>
<evidence type="ECO:0000313" key="2">
    <source>
        <dbReference type="EMBL" id="GAA4741993.1"/>
    </source>
</evidence>
<comment type="caution">
    <text evidence="2">The sequence shown here is derived from an EMBL/GenBank/DDBJ whole genome shotgun (WGS) entry which is preliminary data.</text>
</comment>
<feature type="region of interest" description="Disordered" evidence="1">
    <location>
        <begin position="20"/>
        <end position="70"/>
    </location>
</feature>
<feature type="compositionally biased region" description="Basic and acidic residues" evidence="1">
    <location>
        <begin position="35"/>
        <end position="50"/>
    </location>
</feature>
<evidence type="ECO:0000256" key="1">
    <source>
        <dbReference type="SAM" id="MobiDB-lite"/>
    </source>
</evidence>
<name>A0ABP8YWZ1_9MICO</name>
<evidence type="ECO:0000313" key="3">
    <source>
        <dbReference type="Proteomes" id="UP001500121"/>
    </source>
</evidence>
<gene>
    <name evidence="2" type="ORF">GCM10025783_11630</name>
</gene>
<proteinExistence type="predicted"/>
<keyword evidence="3" id="KW-1185">Reference proteome</keyword>
<organism evidence="2 3">
    <name type="scientific">Amnibacterium soli</name>
    <dbReference type="NCBI Taxonomy" id="1282736"/>
    <lineage>
        <taxon>Bacteria</taxon>
        <taxon>Bacillati</taxon>
        <taxon>Actinomycetota</taxon>
        <taxon>Actinomycetes</taxon>
        <taxon>Micrococcales</taxon>
        <taxon>Microbacteriaceae</taxon>
        <taxon>Amnibacterium</taxon>
    </lineage>
</organism>